<dbReference type="EMBL" id="CP003557">
    <property type="protein sequence ID" value="AFN75418.1"/>
    <property type="molecule type" value="Genomic_DNA"/>
</dbReference>
<dbReference type="STRING" id="1191523.MROS_2188"/>
<sequence length="111" mass="13189">MDIDLKNKLTAMNQLMDLLTKQLDSINFDNFDDKFQEALESMMVIQKLKKDVCAKLGKEYFEKNEPEILLKAKLIEEKYDNIVERFKNELKKVEKEISALNSQRKIVNYIR</sequence>
<protein>
    <submittedName>
        <fullName evidence="2">Uncharacterized protein</fullName>
    </submittedName>
</protein>
<dbReference type="AlphaFoldDB" id="I7A2L5"/>
<proteinExistence type="predicted"/>
<gene>
    <name evidence="2" type="ordered locus">MROS_2188</name>
</gene>
<feature type="coiled-coil region" evidence="1">
    <location>
        <begin position="76"/>
        <end position="103"/>
    </location>
</feature>
<evidence type="ECO:0000256" key="1">
    <source>
        <dbReference type="SAM" id="Coils"/>
    </source>
</evidence>
<reference evidence="2 3" key="1">
    <citation type="journal article" date="2013" name="PLoS ONE">
        <title>Genomic analysis of Melioribacter roseus, facultatively anaerobic organotrophic bacterium representing a novel deep lineage within Bacteriodetes/Chlorobi group.</title>
        <authorList>
            <person name="Kadnikov V.V."/>
            <person name="Mardanov A.V."/>
            <person name="Podosokorskaya O.A."/>
            <person name="Gavrilov S.N."/>
            <person name="Kublanov I.V."/>
            <person name="Beletsky A.V."/>
            <person name="Bonch-Osmolovskaya E.A."/>
            <person name="Ravin N.V."/>
        </authorList>
    </citation>
    <scope>NUCLEOTIDE SEQUENCE [LARGE SCALE GENOMIC DNA]</scope>
    <source>
        <strain evidence="3">JCM 17771 / P3M-2</strain>
    </source>
</reference>
<dbReference type="KEGG" id="mro:MROS_2188"/>
<keyword evidence="3" id="KW-1185">Reference proteome</keyword>
<dbReference type="RefSeq" id="WP_014856850.1">
    <property type="nucleotide sequence ID" value="NC_018178.1"/>
</dbReference>
<evidence type="ECO:0000313" key="2">
    <source>
        <dbReference type="EMBL" id="AFN75418.1"/>
    </source>
</evidence>
<name>I7A2L5_MELRP</name>
<keyword evidence="1" id="KW-0175">Coiled coil</keyword>
<organism evidence="2 3">
    <name type="scientific">Melioribacter roseus (strain DSM 23840 / JCM 17771 / VKM B-2668 / P3M-2)</name>
    <dbReference type="NCBI Taxonomy" id="1191523"/>
    <lineage>
        <taxon>Bacteria</taxon>
        <taxon>Pseudomonadati</taxon>
        <taxon>Ignavibacteriota</taxon>
        <taxon>Ignavibacteria</taxon>
        <taxon>Ignavibacteriales</taxon>
        <taxon>Melioribacteraceae</taxon>
        <taxon>Melioribacter</taxon>
    </lineage>
</organism>
<dbReference type="Proteomes" id="UP000009011">
    <property type="component" value="Chromosome"/>
</dbReference>
<evidence type="ECO:0000313" key="3">
    <source>
        <dbReference type="Proteomes" id="UP000009011"/>
    </source>
</evidence>
<dbReference type="HOGENOM" id="CLU_2155324_0_0_10"/>
<accession>I7A2L5</accession>